<proteinExistence type="predicted"/>
<sequence>MDFIAPPPRTACAGSTIPGMVILRLRTTKTDPDYTVADSHNLIAVVALLPGPNSTDSSDPNVLNRLLGGQRIASIHPFADDIADGSIASKDMAGPQGVG</sequence>
<comment type="caution">
    <text evidence="1">The sequence shown here is derived from an EMBL/GenBank/DDBJ whole genome shotgun (WGS) entry which is preliminary data.</text>
</comment>
<evidence type="ECO:0000313" key="2">
    <source>
        <dbReference type="Proteomes" id="UP000758155"/>
    </source>
</evidence>
<accession>A0A9P4WGU6</accession>
<dbReference type="EMBL" id="SWKV01000117">
    <property type="protein sequence ID" value="KAF3031942.1"/>
    <property type="molecule type" value="Genomic_DNA"/>
</dbReference>
<gene>
    <name evidence="1" type="ORF">E8E12_002950</name>
</gene>
<protein>
    <submittedName>
        <fullName evidence="1">Uncharacterized protein</fullName>
    </submittedName>
</protein>
<evidence type="ECO:0000313" key="1">
    <source>
        <dbReference type="EMBL" id="KAF3031942.1"/>
    </source>
</evidence>
<name>A0A9P4WGU6_9PLEO</name>
<dbReference type="OrthoDB" id="5399926at2759"/>
<dbReference type="AlphaFoldDB" id="A0A9P4WGU6"/>
<dbReference type="Proteomes" id="UP000758155">
    <property type="component" value="Unassembled WGS sequence"/>
</dbReference>
<keyword evidence="2" id="KW-1185">Reference proteome</keyword>
<reference evidence="1" key="1">
    <citation type="submission" date="2019-04" db="EMBL/GenBank/DDBJ databases">
        <title>Sequencing of skin fungus with MAO and IRED activity.</title>
        <authorList>
            <person name="Marsaioli A.J."/>
            <person name="Bonatto J.M.C."/>
            <person name="Reis Junior O."/>
        </authorList>
    </citation>
    <scope>NUCLEOTIDE SEQUENCE</scope>
    <source>
        <strain evidence="1">28M1</strain>
    </source>
</reference>
<organism evidence="1 2">
    <name type="scientific">Didymella heteroderae</name>
    <dbReference type="NCBI Taxonomy" id="1769908"/>
    <lineage>
        <taxon>Eukaryota</taxon>
        <taxon>Fungi</taxon>
        <taxon>Dikarya</taxon>
        <taxon>Ascomycota</taxon>
        <taxon>Pezizomycotina</taxon>
        <taxon>Dothideomycetes</taxon>
        <taxon>Pleosporomycetidae</taxon>
        <taxon>Pleosporales</taxon>
        <taxon>Pleosporineae</taxon>
        <taxon>Didymellaceae</taxon>
        <taxon>Didymella</taxon>
    </lineage>
</organism>